<keyword evidence="4" id="KW-0408">Iron</keyword>
<feature type="domain" description="Phosphoadenosine phosphosulphate reductase" evidence="5">
    <location>
        <begin position="46"/>
        <end position="213"/>
    </location>
</feature>
<comment type="cofactor">
    <cofactor evidence="4">
        <name>[4Fe-4S] cluster</name>
        <dbReference type="ChEBI" id="CHEBI:49883"/>
    </cofactor>
    <text evidence="4">Binds 1 [4Fe-4S] cluster per subunit.</text>
</comment>
<dbReference type="InterPro" id="IPR002500">
    <property type="entry name" value="PAPS_reduct_dom"/>
</dbReference>
<feature type="binding site" evidence="4">
    <location>
        <position position="211"/>
    </location>
    <ligand>
        <name>[4Fe-4S] cluster</name>
        <dbReference type="ChEBI" id="CHEBI:49883"/>
    </ligand>
</feature>
<dbReference type="EMBL" id="SPKJ01000182">
    <property type="protein sequence ID" value="MYZ50479.1"/>
    <property type="molecule type" value="Genomic_DNA"/>
</dbReference>
<evidence type="ECO:0000313" key="6">
    <source>
        <dbReference type="EMBL" id="MYZ50479.1"/>
    </source>
</evidence>
<comment type="pathway">
    <text evidence="3 4">Sulfur metabolism; hydrogen sulfide biosynthesis; sulfite from sulfate.</text>
</comment>
<dbReference type="InterPro" id="IPR014729">
    <property type="entry name" value="Rossmann-like_a/b/a_fold"/>
</dbReference>
<dbReference type="GO" id="GO:0046872">
    <property type="term" value="F:metal ion binding"/>
    <property type="evidence" value="ECO:0007669"/>
    <property type="project" value="UniProtKB-KW"/>
</dbReference>
<dbReference type="GO" id="GO:0051539">
    <property type="term" value="F:4 iron, 4 sulfur cluster binding"/>
    <property type="evidence" value="ECO:0007669"/>
    <property type="project" value="UniProtKB-UniRule"/>
</dbReference>
<dbReference type="NCBIfam" id="TIGR00434">
    <property type="entry name" value="cysH"/>
    <property type="match status" value="1"/>
</dbReference>
<dbReference type="NCBIfam" id="NF002537">
    <property type="entry name" value="PRK02090.1"/>
    <property type="match status" value="1"/>
</dbReference>
<dbReference type="AlphaFoldDB" id="A0A964WVX0"/>
<evidence type="ECO:0000256" key="4">
    <source>
        <dbReference type="HAMAP-Rule" id="MF_00063"/>
    </source>
</evidence>
<reference evidence="6" key="1">
    <citation type="submission" date="2019-03" db="EMBL/GenBank/DDBJ databases">
        <title>Afifella sp. nov., isolated from activated sludge.</title>
        <authorList>
            <person name="Li Q."/>
            <person name="Liu Y."/>
        </authorList>
    </citation>
    <scope>NUCLEOTIDE SEQUENCE</scope>
    <source>
        <strain evidence="6">L72</strain>
    </source>
</reference>
<keyword evidence="4" id="KW-0479">Metal-binding</keyword>
<dbReference type="Gene3D" id="3.40.50.620">
    <property type="entry name" value="HUPs"/>
    <property type="match status" value="1"/>
</dbReference>
<keyword evidence="7" id="KW-1185">Reference proteome</keyword>
<proteinExistence type="inferred from homology"/>
<feature type="binding site" evidence="4">
    <location>
        <position position="127"/>
    </location>
    <ligand>
        <name>[4Fe-4S] cluster</name>
        <dbReference type="ChEBI" id="CHEBI:49883"/>
    </ligand>
</feature>
<comment type="catalytic activity">
    <reaction evidence="4">
        <text>[thioredoxin]-disulfide + sulfite + AMP + 2 H(+) = adenosine 5'-phosphosulfate + [thioredoxin]-dithiol</text>
        <dbReference type="Rhea" id="RHEA:21976"/>
        <dbReference type="Rhea" id="RHEA-COMP:10698"/>
        <dbReference type="Rhea" id="RHEA-COMP:10700"/>
        <dbReference type="ChEBI" id="CHEBI:15378"/>
        <dbReference type="ChEBI" id="CHEBI:17359"/>
        <dbReference type="ChEBI" id="CHEBI:29950"/>
        <dbReference type="ChEBI" id="CHEBI:50058"/>
        <dbReference type="ChEBI" id="CHEBI:58243"/>
        <dbReference type="ChEBI" id="CHEBI:456215"/>
        <dbReference type="EC" id="1.8.4.10"/>
    </reaction>
</comment>
<comment type="similarity">
    <text evidence="1 4">Belongs to the PAPS reductase family. CysH subfamily.</text>
</comment>
<gene>
    <name evidence="4" type="primary">cysH</name>
    <name evidence="6" type="ORF">E4O86_22530</name>
</gene>
<keyword evidence="4" id="KW-0963">Cytoplasm</keyword>
<dbReference type="GO" id="GO:0004604">
    <property type="term" value="F:phosphoadenylyl-sulfate reductase (thioredoxin) activity"/>
    <property type="evidence" value="ECO:0007669"/>
    <property type="project" value="UniProtKB-UniRule"/>
</dbReference>
<dbReference type="RefSeq" id="WP_161142794.1">
    <property type="nucleotide sequence ID" value="NZ_SPKJ01000182.1"/>
</dbReference>
<dbReference type="GO" id="GO:0070814">
    <property type="term" value="P:hydrogen sulfide biosynthetic process"/>
    <property type="evidence" value="ECO:0007669"/>
    <property type="project" value="UniProtKB-UniRule"/>
</dbReference>
<dbReference type="HAMAP" id="MF_00063">
    <property type="entry name" value="CysH"/>
    <property type="match status" value="1"/>
</dbReference>
<keyword evidence="2 4" id="KW-0560">Oxidoreductase</keyword>
<dbReference type="GO" id="GO:0043866">
    <property type="term" value="F:adenylyl-sulfate reductase (thioredoxin) activity"/>
    <property type="evidence" value="ECO:0007669"/>
    <property type="project" value="UniProtKB-EC"/>
</dbReference>
<sequence>MAPREAVAGPADPAAGAAGALSARYRFWPTRDVLADFVGHAFPGKAVLVSSFGADSAVLLHMVATIDPGLPVIFVDTGKLFPDTGRHRDALVRRFGLTDVRVARPAAQAVAAADPEGSLWLRDPDRCCGVRKVAPLADALAPFAAWISGRKRYQGGARASLPLVEAEGPRVKLNPLAAWSAADVAAYRRLHALPEHPLVAEGYSSIGCVPCTDRVGAGEAERDGRWRGSEKTECGIHFDLSAFQSDGSGI</sequence>
<keyword evidence="4" id="KW-0411">Iron-sulfur</keyword>
<evidence type="ECO:0000256" key="3">
    <source>
        <dbReference type="ARBA" id="ARBA00024327"/>
    </source>
</evidence>
<feature type="binding site" evidence="4">
    <location>
        <position position="208"/>
    </location>
    <ligand>
        <name>[4Fe-4S] cluster</name>
        <dbReference type="ChEBI" id="CHEBI:49883"/>
    </ligand>
</feature>
<evidence type="ECO:0000313" key="7">
    <source>
        <dbReference type="Proteomes" id="UP000773614"/>
    </source>
</evidence>
<dbReference type="GO" id="GO:0019379">
    <property type="term" value="P:sulfate assimilation, phosphoadenylyl sulfate reduction by phosphoadenylyl-sulfate reductase (thioredoxin)"/>
    <property type="evidence" value="ECO:0007669"/>
    <property type="project" value="UniProtKB-UniRule"/>
</dbReference>
<dbReference type="GO" id="GO:0005737">
    <property type="term" value="C:cytoplasm"/>
    <property type="evidence" value="ECO:0007669"/>
    <property type="project" value="UniProtKB-SubCell"/>
</dbReference>
<evidence type="ECO:0000256" key="1">
    <source>
        <dbReference type="ARBA" id="ARBA00009732"/>
    </source>
</evidence>
<comment type="subcellular location">
    <subcellularLocation>
        <location evidence="4">Cytoplasm</location>
    </subcellularLocation>
</comment>
<dbReference type="PANTHER" id="PTHR46509">
    <property type="entry name" value="PHOSPHOADENOSINE PHOSPHOSULFATE REDUCTASE"/>
    <property type="match status" value="1"/>
</dbReference>
<dbReference type="SUPFAM" id="SSF52402">
    <property type="entry name" value="Adenine nucleotide alpha hydrolases-like"/>
    <property type="match status" value="1"/>
</dbReference>
<dbReference type="PIRSF" id="PIRSF000857">
    <property type="entry name" value="PAPS_reductase"/>
    <property type="match status" value="1"/>
</dbReference>
<dbReference type="PANTHER" id="PTHR46509:SF1">
    <property type="entry name" value="PHOSPHOADENOSINE PHOSPHOSULFATE REDUCTASE"/>
    <property type="match status" value="1"/>
</dbReference>
<dbReference type="Pfam" id="PF01507">
    <property type="entry name" value="PAPS_reduct"/>
    <property type="match status" value="1"/>
</dbReference>
<evidence type="ECO:0000259" key="5">
    <source>
        <dbReference type="Pfam" id="PF01507"/>
    </source>
</evidence>
<feature type="binding site" evidence="4">
    <location>
        <position position="128"/>
    </location>
    <ligand>
        <name>[4Fe-4S] cluster</name>
        <dbReference type="ChEBI" id="CHEBI:49883"/>
    </ligand>
</feature>
<dbReference type="Proteomes" id="UP000773614">
    <property type="component" value="Unassembled WGS sequence"/>
</dbReference>
<feature type="active site" description="Nucleophile; cysteine thiosulfonate intermediate" evidence="4">
    <location>
        <position position="234"/>
    </location>
</feature>
<organism evidence="6 7">
    <name type="scientific">Propylenella binzhouense</name>
    <dbReference type="NCBI Taxonomy" id="2555902"/>
    <lineage>
        <taxon>Bacteria</taxon>
        <taxon>Pseudomonadati</taxon>
        <taxon>Pseudomonadota</taxon>
        <taxon>Alphaproteobacteria</taxon>
        <taxon>Hyphomicrobiales</taxon>
        <taxon>Propylenellaceae</taxon>
        <taxon>Propylenella</taxon>
    </lineage>
</organism>
<dbReference type="EC" id="1.8.4.10" evidence="4"/>
<accession>A0A964WVX0</accession>
<comment type="caution">
    <text evidence="6">The sequence shown here is derived from an EMBL/GenBank/DDBJ whole genome shotgun (WGS) entry which is preliminary data.</text>
</comment>
<dbReference type="InterPro" id="IPR004511">
    <property type="entry name" value="PAPS/APS_Rdtase"/>
</dbReference>
<name>A0A964WVX0_9HYPH</name>
<evidence type="ECO:0000256" key="2">
    <source>
        <dbReference type="ARBA" id="ARBA00023002"/>
    </source>
</evidence>
<dbReference type="OrthoDB" id="9794018at2"/>
<comment type="function">
    <text evidence="4">Catalyzes the formation of sulfite from adenosine 5'-phosphosulfate (APS) using thioredoxin as an electron donor.</text>
</comment>
<protein>
    <recommendedName>
        <fullName evidence="4">Adenosine 5'-phosphosulfate reductase</fullName>
        <shortName evidence="4">APS reductase</shortName>
        <ecNumber evidence="4">1.8.4.10</ecNumber>
    </recommendedName>
    <alternativeName>
        <fullName evidence="4">5'-adenylylsulfate reductase</fullName>
    </alternativeName>
    <alternativeName>
        <fullName evidence="4">Thioredoxin-dependent 5'-adenylylsulfate reductase</fullName>
    </alternativeName>
</protein>